<dbReference type="InterPro" id="IPR017907">
    <property type="entry name" value="Znf_RING_CS"/>
</dbReference>
<dbReference type="GO" id="GO:0005634">
    <property type="term" value="C:nucleus"/>
    <property type="evidence" value="ECO:0007669"/>
    <property type="project" value="UniProtKB-SubCell"/>
</dbReference>
<dbReference type="InterPro" id="IPR038718">
    <property type="entry name" value="SNF2-like_sf"/>
</dbReference>
<dbReference type="InterPro" id="IPR050628">
    <property type="entry name" value="SNF2_RAD54_helicase_TF"/>
</dbReference>
<dbReference type="GO" id="GO:0005524">
    <property type="term" value="F:ATP binding"/>
    <property type="evidence" value="ECO:0007669"/>
    <property type="project" value="UniProtKB-KW"/>
</dbReference>
<dbReference type="PROSITE" id="PS51192">
    <property type="entry name" value="HELICASE_ATP_BIND_1"/>
    <property type="match status" value="1"/>
</dbReference>
<evidence type="ECO:0000256" key="3">
    <source>
        <dbReference type="ARBA" id="ARBA00022723"/>
    </source>
</evidence>
<dbReference type="InterPro" id="IPR000330">
    <property type="entry name" value="SNF2_N"/>
</dbReference>
<evidence type="ECO:0000256" key="2">
    <source>
        <dbReference type="ARBA" id="ARBA00007025"/>
    </source>
</evidence>
<feature type="compositionally biased region" description="Gly residues" evidence="12">
    <location>
        <begin position="234"/>
        <end position="243"/>
    </location>
</feature>
<dbReference type="CDD" id="cd18008">
    <property type="entry name" value="DEXDc_SHPRH-like"/>
    <property type="match status" value="1"/>
</dbReference>
<feature type="region of interest" description="Disordered" evidence="12">
    <location>
        <begin position="477"/>
        <end position="508"/>
    </location>
</feature>
<dbReference type="SUPFAM" id="SSF52540">
    <property type="entry name" value="P-loop containing nucleoside triphosphate hydrolases"/>
    <property type="match status" value="2"/>
</dbReference>
<dbReference type="SMART" id="SM00487">
    <property type="entry name" value="DEXDc"/>
    <property type="match status" value="1"/>
</dbReference>
<organism evidence="16">
    <name type="scientific">Rhodotorula toruloides</name>
    <name type="common">Yeast</name>
    <name type="synonym">Rhodosporidium toruloides</name>
    <dbReference type="NCBI Taxonomy" id="5286"/>
    <lineage>
        <taxon>Eukaryota</taxon>
        <taxon>Fungi</taxon>
        <taxon>Dikarya</taxon>
        <taxon>Basidiomycota</taxon>
        <taxon>Pucciniomycotina</taxon>
        <taxon>Microbotryomycetes</taxon>
        <taxon>Sporidiobolales</taxon>
        <taxon>Sporidiobolaceae</taxon>
        <taxon>Rhodotorula</taxon>
    </lineage>
</organism>
<feature type="domain" description="RING-type" evidence="13">
    <location>
        <begin position="746"/>
        <end position="783"/>
    </location>
</feature>
<dbReference type="Pfam" id="PF08797">
    <property type="entry name" value="HIRAN"/>
    <property type="match status" value="1"/>
</dbReference>
<dbReference type="PANTHER" id="PTHR45626:SF17">
    <property type="entry name" value="HELICASE-LIKE TRANSCRIPTION FACTOR"/>
    <property type="match status" value="1"/>
</dbReference>
<dbReference type="EMBL" id="LK052940">
    <property type="protein sequence ID" value="CDR40345.1"/>
    <property type="molecule type" value="Genomic_DNA"/>
</dbReference>
<dbReference type="InterPro" id="IPR014001">
    <property type="entry name" value="Helicase_ATP-bd"/>
</dbReference>
<dbReference type="CDD" id="cd16449">
    <property type="entry name" value="RING-HC"/>
    <property type="match status" value="1"/>
</dbReference>
<feature type="domain" description="Helicase ATP-binding" evidence="14">
    <location>
        <begin position="366"/>
        <end position="577"/>
    </location>
</feature>
<keyword evidence="7" id="KW-0347">Helicase</keyword>
<dbReference type="SUPFAM" id="SSF57850">
    <property type="entry name" value="RING/U-box"/>
    <property type="match status" value="1"/>
</dbReference>
<dbReference type="InterPro" id="IPR049730">
    <property type="entry name" value="SNF2/RAD54-like_C"/>
</dbReference>
<dbReference type="Pfam" id="PF00176">
    <property type="entry name" value="SNF2-rel_dom"/>
    <property type="match status" value="1"/>
</dbReference>
<dbReference type="PROSITE" id="PS00518">
    <property type="entry name" value="ZF_RING_1"/>
    <property type="match status" value="1"/>
</dbReference>
<proteinExistence type="inferred from homology"/>
<evidence type="ECO:0000256" key="12">
    <source>
        <dbReference type="SAM" id="MobiDB-lite"/>
    </source>
</evidence>
<evidence type="ECO:0000259" key="15">
    <source>
        <dbReference type="PROSITE" id="PS51194"/>
    </source>
</evidence>
<evidence type="ECO:0000256" key="7">
    <source>
        <dbReference type="ARBA" id="ARBA00022806"/>
    </source>
</evidence>
<feature type="compositionally biased region" description="Acidic residues" evidence="12">
    <location>
        <begin position="493"/>
        <end position="502"/>
    </location>
</feature>
<evidence type="ECO:0000256" key="9">
    <source>
        <dbReference type="ARBA" id="ARBA00022840"/>
    </source>
</evidence>
<sequence>MGSADGSHGQSARDSPVPSTSKLPSTPSSPRPDEDVKPKLKRSSSPNTKGKGRALPGADGGAGDVNGVKRENGEAGDVKLNPEEEILLGAVPKAKIVGLKYARGIATLKKGMQVELRRDPYNVTDKNAIEVRHTKGGQRIGYLKKELAARLSNLVKERKIRLEAVAGDLPFNTVGLFEVPMRLEIWGKRKFASDSRLDWLSAEKNAQRKAEKLKSEALKAAMEEVEADRDRTNGAGGKGGTSAGGSPANGVANHKSKQEIEREIAMRQSILLARQNKGDMLGDMFKEGAMDPATLPVHPCPPGRKDGTMRTDLLPFQRQGLSWMIKMEHPELPKTPGDAPVQMWTMKEDSQGEKFYHHIGTDTTRRKRWTLNRGGILADEMGLGKTMQTIALICTDDTGEGVLPEPEDPDEEYDDMTLIVCPLSVASNWTDQFSQHVGKKRLKWHFFHGEGRELSKKELRKYDVIITTYQTLAGTIEGDSRKSSRATSHAGTENDDEDEEDDRPAKKRKISQKDLALLEIKWRRVVLDEGHLIKNPKAKMSRACIKLQAERRWILTGTPIVNAVGDLGAMIQFLRVCQPLDEPNVWREYVAKGDDQERAKLLRAVVLSTTLRRTKNMLDSTGKPLISLPEVLYYKHEVELKQEIRDLYKEVEDEVGKNVKKTFEEGSSKASYTHILCLLLRLRQLACDPTLCPPEFIEDIRDRKLAARIQRDHESATGVSQGSLDAQQLSYLRTLLKEMAEAAADCLACGQWATEPRITICQHYFCQSCIESAVDAKGACPYCGLALSRDHIIAPPVDRSVSPSTSRAASVSSRHDSVSPVERTAKTEALITLLKSTPPGVKSLVFSQWTSHLDRIEAALAAEGITSCRFDGSMRQDKREEVIKSFTVPNKTATAGSKEDRKNPMVMLLSLKAGALGLNLTVASQVFLMDPWWQPAIEQQAIDRVNRIGQTKPVRIFQLVAKDTVEDRVLEIQAKKEALIAQAFSGHKNTGKSKSKIEVNDLAAIFNIKA</sequence>
<dbReference type="Gene3D" id="3.30.40.10">
    <property type="entry name" value="Zinc/RING finger domain, C3HC4 (zinc finger)"/>
    <property type="match status" value="1"/>
</dbReference>
<dbReference type="InterPro" id="IPR001841">
    <property type="entry name" value="Znf_RING"/>
</dbReference>
<dbReference type="InterPro" id="IPR013083">
    <property type="entry name" value="Znf_RING/FYVE/PHD"/>
</dbReference>
<dbReference type="Gene3D" id="3.30.70.2330">
    <property type="match status" value="1"/>
</dbReference>
<dbReference type="GO" id="GO:0003676">
    <property type="term" value="F:nucleic acid binding"/>
    <property type="evidence" value="ECO:0007669"/>
    <property type="project" value="InterPro"/>
</dbReference>
<comment type="subcellular location">
    <subcellularLocation>
        <location evidence="1">Nucleus</location>
    </subcellularLocation>
</comment>
<dbReference type="InterPro" id="IPR001650">
    <property type="entry name" value="Helicase_C-like"/>
</dbReference>
<evidence type="ECO:0000256" key="4">
    <source>
        <dbReference type="ARBA" id="ARBA00022741"/>
    </source>
</evidence>
<evidence type="ECO:0000256" key="1">
    <source>
        <dbReference type="ARBA" id="ARBA00004123"/>
    </source>
</evidence>
<evidence type="ECO:0000256" key="6">
    <source>
        <dbReference type="ARBA" id="ARBA00022801"/>
    </source>
</evidence>
<keyword evidence="5 11" id="KW-0863">Zinc-finger</keyword>
<dbReference type="CDD" id="cd18793">
    <property type="entry name" value="SF2_C_SNF"/>
    <property type="match status" value="1"/>
</dbReference>
<evidence type="ECO:0000259" key="13">
    <source>
        <dbReference type="PROSITE" id="PS50089"/>
    </source>
</evidence>
<dbReference type="PROSITE" id="PS50089">
    <property type="entry name" value="ZF_RING_2"/>
    <property type="match status" value="1"/>
</dbReference>
<dbReference type="InterPro" id="IPR014905">
    <property type="entry name" value="HIRAN"/>
</dbReference>
<dbReference type="InterPro" id="IPR027417">
    <property type="entry name" value="P-loop_NTPase"/>
</dbReference>
<gene>
    <name evidence="16" type="ORF">RHTO0S_05e01992g</name>
</gene>
<feature type="compositionally biased region" description="Low complexity" evidence="12">
    <location>
        <begin position="799"/>
        <end position="812"/>
    </location>
</feature>
<feature type="domain" description="Helicase C-terminal" evidence="15">
    <location>
        <begin position="826"/>
        <end position="1003"/>
    </location>
</feature>
<dbReference type="PANTHER" id="PTHR45626">
    <property type="entry name" value="TRANSCRIPTION TERMINATION FACTOR 2-RELATED"/>
    <property type="match status" value="1"/>
</dbReference>
<dbReference type="SMART" id="SM00184">
    <property type="entry name" value="RING"/>
    <property type="match status" value="1"/>
</dbReference>
<evidence type="ECO:0000256" key="5">
    <source>
        <dbReference type="ARBA" id="ARBA00022771"/>
    </source>
</evidence>
<keyword evidence="9" id="KW-0067">ATP-binding</keyword>
<dbReference type="SMART" id="SM00490">
    <property type="entry name" value="HELICc"/>
    <property type="match status" value="1"/>
</dbReference>
<dbReference type="GO" id="GO:0004386">
    <property type="term" value="F:helicase activity"/>
    <property type="evidence" value="ECO:0007669"/>
    <property type="project" value="UniProtKB-KW"/>
</dbReference>
<dbReference type="GO" id="GO:0008270">
    <property type="term" value="F:zinc ion binding"/>
    <property type="evidence" value="ECO:0007669"/>
    <property type="project" value="UniProtKB-KW"/>
</dbReference>
<keyword evidence="4" id="KW-0547">Nucleotide-binding</keyword>
<comment type="similarity">
    <text evidence="2">Belongs to the SNF2/RAD54 helicase family.</text>
</comment>
<dbReference type="AlphaFoldDB" id="A0A061B019"/>
<evidence type="ECO:0000256" key="8">
    <source>
        <dbReference type="ARBA" id="ARBA00022833"/>
    </source>
</evidence>
<name>A0A061B019_RHOTO</name>
<accession>A0A061B019</accession>
<evidence type="ECO:0000313" key="16">
    <source>
        <dbReference type="EMBL" id="CDR40345.1"/>
    </source>
</evidence>
<dbReference type="Gene3D" id="3.40.50.300">
    <property type="entry name" value="P-loop containing nucleotide triphosphate hydrolases"/>
    <property type="match status" value="1"/>
</dbReference>
<feature type="region of interest" description="Disordered" evidence="12">
    <location>
        <begin position="1"/>
        <end position="77"/>
    </location>
</feature>
<dbReference type="Gene3D" id="3.40.50.10810">
    <property type="entry name" value="Tandem AAA-ATPase domain"/>
    <property type="match status" value="1"/>
</dbReference>
<dbReference type="GO" id="GO:0006281">
    <property type="term" value="P:DNA repair"/>
    <property type="evidence" value="ECO:0007669"/>
    <property type="project" value="TreeGrafter"/>
</dbReference>
<evidence type="ECO:0000259" key="14">
    <source>
        <dbReference type="PROSITE" id="PS51192"/>
    </source>
</evidence>
<keyword evidence="8" id="KW-0862">Zinc</keyword>
<feature type="compositionally biased region" description="Low complexity" evidence="12">
    <location>
        <begin position="15"/>
        <end position="28"/>
    </location>
</feature>
<dbReference type="OrthoDB" id="448448at2759"/>
<dbReference type="SMART" id="SM00910">
    <property type="entry name" value="HIRAN"/>
    <property type="match status" value="1"/>
</dbReference>
<dbReference type="GO" id="GO:0016818">
    <property type="term" value="F:hydrolase activity, acting on acid anhydrides, in phosphorus-containing anhydrides"/>
    <property type="evidence" value="ECO:0007669"/>
    <property type="project" value="InterPro"/>
</dbReference>
<keyword evidence="6" id="KW-0378">Hydrolase</keyword>
<dbReference type="Pfam" id="PF00271">
    <property type="entry name" value="Helicase_C"/>
    <property type="match status" value="1"/>
</dbReference>
<keyword evidence="3" id="KW-0479">Metal-binding</keyword>
<dbReference type="GO" id="GO:0008094">
    <property type="term" value="F:ATP-dependent activity, acting on DNA"/>
    <property type="evidence" value="ECO:0007669"/>
    <property type="project" value="TreeGrafter"/>
</dbReference>
<reference evidence="16" key="1">
    <citation type="journal article" date="2014" name="Genome Announc.">
        <title>Draft genome sequence of Rhodosporidium toruloides CECT1137, an oleaginous yeast of biotechnological interest.</title>
        <authorList>
            <person name="Morin N."/>
            <person name="Calcas X."/>
            <person name="Devillers H."/>
            <person name="Durrens P."/>
            <person name="Sherman D.J."/>
            <person name="Nicaud J.-M."/>
            <person name="Neuveglise C."/>
        </authorList>
    </citation>
    <scope>NUCLEOTIDE SEQUENCE</scope>
    <source>
        <strain evidence="16">CECT1137</strain>
    </source>
</reference>
<evidence type="ECO:0000256" key="11">
    <source>
        <dbReference type="PROSITE-ProRule" id="PRU00175"/>
    </source>
</evidence>
<keyword evidence="10" id="KW-0539">Nucleus</keyword>
<dbReference type="PROSITE" id="PS51194">
    <property type="entry name" value="HELICASE_CTER"/>
    <property type="match status" value="1"/>
</dbReference>
<feature type="region of interest" description="Disordered" evidence="12">
    <location>
        <begin position="224"/>
        <end position="256"/>
    </location>
</feature>
<feature type="compositionally biased region" description="Basic and acidic residues" evidence="12">
    <location>
        <begin position="67"/>
        <end position="77"/>
    </location>
</feature>
<evidence type="ECO:0000256" key="10">
    <source>
        <dbReference type="ARBA" id="ARBA00023242"/>
    </source>
</evidence>
<feature type="region of interest" description="Disordered" evidence="12">
    <location>
        <begin position="797"/>
        <end position="819"/>
    </location>
</feature>
<protein>
    <submittedName>
        <fullName evidence="16">RHTO0S05e01992g1_1</fullName>
    </submittedName>
</protein>